<dbReference type="EMBL" id="OZ075121">
    <property type="protein sequence ID" value="CAL4897961.1"/>
    <property type="molecule type" value="Genomic_DNA"/>
</dbReference>
<protein>
    <recommendedName>
        <fullName evidence="2">DUF7378 domain-containing protein</fullName>
    </recommendedName>
</protein>
<evidence type="ECO:0000313" key="4">
    <source>
        <dbReference type="Proteomes" id="UP001497457"/>
    </source>
</evidence>
<keyword evidence="4" id="KW-1185">Reference proteome</keyword>
<feature type="transmembrane region" description="Helical" evidence="1">
    <location>
        <begin position="77"/>
        <end position="105"/>
    </location>
</feature>
<accession>A0ABC8VWK1</accession>
<evidence type="ECO:0000256" key="1">
    <source>
        <dbReference type="SAM" id="Phobius"/>
    </source>
</evidence>
<dbReference type="InterPro" id="IPR055802">
    <property type="entry name" value="DUF7378"/>
</dbReference>
<sequence>MTVGEANNKYGISRTYLWTWAIFLQLIFFALALGVAYGCYHDHVARSPRSLLVSVAWLPYLTLCHVIQSYVSLFLPLAPVAICAALVIAAMVGTGVLMVVTLVVITYGHTAAFIAFGSANIIILAVLLAIWYWLDRTYRAVDSLPS</sequence>
<evidence type="ECO:0000259" key="2">
    <source>
        <dbReference type="Pfam" id="PF24095"/>
    </source>
</evidence>
<gene>
    <name evidence="3" type="ORF">URODEC1_LOCUS7512</name>
</gene>
<organism evidence="3 4">
    <name type="scientific">Urochloa decumbens</name>
    <dbReference type="NCBI Taxonomy" id="240449"/>
    <lineage>
        <taxon>Eukaryota</taxon>
        <taxon>Viridiplantae</taxon>
        <taxon>Streptophyta</taxon>
        <taxon>Embryophyta</taxon>
        <taxon>Tracheophyta</taxon>
        <taxon>Spermatophyta</taxon>
        <taxon>Magnoliopsida</taxon>
        <taxon>Liliopsida</taxon>
        <taxon>Poales</taxon>
        <taxon>Poaceae</taxon>
        <taxon>PACMAD clade</taxon>
        <taxon>Panicoideae</taxon>
        <taxon>Panicodae</taxon>
        <taxon>Paniceae</taxon>
        <taxon>Melinidinae</taxon>
        <taxon>Urochloa</taxon>
    </lineage>
</organism>
<reference evidence="3" key="1">
    <citation type="submission" date="2024-10" db="EMBL/GenBank/DDBJ databases">
        <authorList>
            <person name="Ryan C."/>
        </authorList>
    </citation>
    <scope>NUCLEOTIDE SEQUENCE [LARGE SCALE GENOMIC DNA]</scope>
</reference>
<dbReference type="AlphaFoldDB" id="A0ABC8VWK1"/>
<feature type="transmembrane region" description="Helical" evidence="1">
    <location>
        <begin position="112"/>
        <end position="134"/>
    </location>
</feature>
<dbReference type="Proteomes" id="UP001497457">
    <property type="component" value="Chromosome 11b"/>
</dbReference>
<dbReference type="Pfam" id="PF24095">
    <property type="entry name" value="DUF7378"/>
    <property type="match status" value="1"/>
</dbReference>
<keyword evidence="1" id="KW-0812">Transmembrane</keyword>
<feature type="transmembrane region" description="Helical" evidence="1">
    <location>
        <begin position="51"/>
        <end position="71"/>
    </location>
</feature>
<proteinExistence type="predicted"/>
<feature type="domain" description="DUF7378" evidence="2">
    <location>
        <begin position="1"/>
        <end position="139"/>
    </location>
</feature>
<feature type="transmembrane region" description="Helical" evidence="1">
    <location>
        <begin position="17"/>
        <end position="39"/>
    </location>
</feature>
<name>A0ABC8VWK1_9POAL</name>
<keyword evidence="1" id="KW-0472">Membrane</keyword>
<evidence type="ECO:0000313" key="3">
    <source>
        <dbReference type="EMBL" id="CAL4897961.1"/>
    </source>
</evidence>
<keyword evidence="1" id="KW-1133">Transmembrane helix</keyword>